<evidence type="ECO:0000256" key="5">
    <source>
        <dbReference type="ARBA" id="ARBA00022989"/>
    </source>
</evidence>
<dbReference type="Gene3D" id="1.10.3720.10">
    <property type="entry name" value="MetI-like"/>
    <property type="match status" value="1"/>
</dbReference>
<evidence type="ECO:0000256" key="6">
    <source>
        <dbReference type="ARBA" id="ARBA00023136"/>
    </source>
</evidence>
<organism evidence="9 10">
    <name type="scientific">Halobacillus salinarum</name>
    <dbReference type="NCBI Taxonomy" id="2932257"/>
    <lineage>
        <taxon>Bacteria</taxon>
        <taxon>Bacillati</taxon>
        <taxon>Bacillota</taxon>
        <taxon>Bacilli</taxon>
        <taxon>Bacillales</taxon>
        <taxon>Bacillaceae</taxon>
        <taxon>Halobacillus</taxon>
    </lineage>
</organism>
<proteinExistence type="inferred from homology"/>
<feature type="transmembrane region" description="Helical" evidence="7">
    <location>
        <begin position="67"/>
        <end position="90"/>
    </location>
</feature>
<dbReference type="InterPro" id="IPR035906">
    <property type="entry name" value="MetI-like_sf"/>
</dbReference>
<evidence type="ECO:0000313" key="9">
    <source>
        <dbReference type="EMBL" id="UOQ45425.1"/>
    </source>
</evidence>
<accession>A0ABY4EN68</accession>
<feature type="transmembrane region" description="Helical" evidence="7">
    <location>
        <begin position="179"/>
        <end position="201"/>
    </location>
</feature>
<dbReference type="PANTHER" id="PTHR32243">
    <property type="entry name" value="MALTOSE TRANSPORT SYSTEM PERMEASE-RELATED"/>
    <property type="match status" value="1"/>
</dbReference>
<comment type="subcellular location">
    <subcellularLocation>
        <location evidence="1 7">Cell membrane</location>
        <topology evidence="1 7">Multi-pass membrane protein</topology>
    </subcellularLocation>
</comment>
<feature type="domain" description="ABC transmembrane type-1" evidence="8">
    <location>
        <begin position="67"/>
        <end position="258"/>
    </location>
</feature>
<keyword evidence="2 7" id="KW-0813">Transport</keyword>
<dbReference type="RefSeq" id="WP_244712142.1">
    <property type="nucleotide sequence ID" value="NZ_CP095073.1"/>
</dbReference>
<evidence type="ECO:0000256" key="1">
    <source>
        <dbReference type="ARBA" id="ARBA00004651"/>
    </source>
</evidence>
<dbReference type="InterPro" id="IPR050901">
    <property type="entry name" value="BP-dep_ABC_trans_perm"/>
</dbReference>
<evidence type="ECO:0000256" key="2">
    <source>
        <dbReference type="ARBA" id="ARBA00022448"/>
    </source>
</evidence>
<keyword evidence="10" id="KW-1185">Reference proteome</keyword>
<evidence type="ECO:0000256" key="3">
    <source>
        <dbReference type="ARBA" id="ARBA00022475"/>
    </source>
</evidence>
<gene>
    <name evidence="9" type="ORF">MUN89_05620</name>
</gene>
<feature type="transmembrane region" description="Helical" evidence="7">
    <location>
        <begin position="135"/>
        <end position="158"/>
    </location>
</feature>
<dbReference type="PANTHER" id="PTHR32243:SF18">
    <property type="entry name" value="INNER MEMBRANE ABC TRANSPORTER PERMEASE PROTEIN YCJP"/>
    <property type="match status" value="1"/>
</dbReference>
<keyword evidence="6 7" id="KW-0472">Membrane</keyword>
<feature type="transmembrane region" description="Helical" evidence="7">
    <location>
        <begin position="242"/>
        <end position="262"/>
    </location>
</feature>
<name>A0ABY4EN68_9BACI</name>
<dbReference type="EMBL" id="CP095073">
    <property type="protein sequence ID" value="UOQ45425.1"/>
    <property type="molecule type" value="Genomic_DNA"/>
</dbReference>
<evidence type="ECO:0000259" key="8">
    <source>
        <dbReference type="PROSITE" id="PS50928"/>
    </source>
</evidence>
<comment type="similarity">
    <text evidence="7">Belongs to the binding-protein-dependent transport system permease family.</text>
</comment>
<dbReference type="InterPro" id="IPR000515">
    <property type="entry name" value="MetI-like"/>
</dbReference>
<dbReference type="CDD" id="cd06261">
    <property type="entry name" value="TM_PBP2"/>
    <property type="match status" value="1"/>
</dbReference>
<evidence type="ECO:0000313" key="10">
    <source>
        <dbReference type="Proteomes" id="UP000831787"/>
    </source>
</evidence>
<feature type="transmembrane region" description="Helical" evidence="7">
    <location>
        <begin position="12"/>
        <end position="33"/>
    </location>
</feature>
<keyword evidence="5 7" id="KW-1133">Transmembrane helix</keyword>
<keyword evidence="4 7" id="KW-0812">Transmembrane</keyword>
<evidence type="ECO:0000256" key="7">
    <source>
        <dbReference type="RuleBase" id="RU363032"/>
    </source>
</evidence>
<dbReference type="SUPFAM" id="SSF161098">
    <property type="entry name" value="MetI-like"/>
    <property type="match status" value="1"/>
</dbReference>
<reference evidence="9 10" key="1">
    <citation type="submission" date="2022-04" db="EMBL/GenBank/DDBJ databases">
        <title>Halobacillus sp. isolated from saltern.</title>
        <authorList>
            <person name="Won M."/>
            <person name="Lee C.-M."/>
            <person name="Woen H.-Y."/>
            <person name="Kwon S.-W."/>
        </authorList>
    </citation>
    <scope>NUCLEOTIDE SEQUENCE [LARGE SCALE GENOMIC DNA]</scope>
    <source>
        <strain evidence="9 10">SSBR10-3</strain>
    </source>
</reference>
<protein>
    <submittedName>
        <fullName evidence="9">Carbohydrate ABC transporter permease</fullName>
    </submittedName>
</protein>
<feature type="transmembrane region" description="Helical" evidence="7">
    <location>
        <begin position="207"/>
        <end position="230"/>
    </location>
</feature>
<dbReference type="Proteomes" id="UP000831787">
    <property type="component" value="Chromosome"/>
</dbReference>
<evidence type="ECO:0000256" key="4">
    <source>
        <dbReference type="ARBA" id="ARBA00022692"/>
    </source>
</evidence>
<sequence>MNATVKKGMHFTIGLIILAVMLFPLYWIVIVSLETPDQIFRNPPYLIPPTPTLESYVSAFSTQLPHLLTSLVIALGVTFLSMIIAVPAAYATTHFKFKGTTIFIIALLISQMIPGVSLANGLFMIYQKTGLLDSYLGLILADCTFSIPFDILILRAFMNSIPKELPEAALVDGAGDWRTFISIILPISKSALITASLFAFLFGWGDFLFAVTLSTKGSITPITVSIYGYITQYSQSWGEMMATSVLASIPAAILLVISQRYVSAGLTSGSVKG</sequence>
<keyword evidence="3" id="KW-1003">Cell membrane</keyword>
<dbReference type="PROSITE" id="PS50928">
    <property type="entry name" value="ABC_TM1"/>
    <property type="match status" value="1"/>
</dbReference>
<feature type="transmembrane region" description="Helical" evidence="7">
    <location>
        <begin position="102"/>
        <end position="123"/>
    </location>
</feature>
<dbReference type="Pfam" id="PF00528">
    <property type="entry name" value="BPD_transp_1"/>
    <property type="match status" value="1"/>
</dbReference>